<dbReference type="EMBL" id="JACDQQ010000320">
    <property type="protein sequence ID" value="MBA0083996.1"/>
    <property type="molecule type" value="Genomic_DNA"/>
</dbReference>
<organism evidence="1 2">
    <name type="scientific">Candidatus Acidiferrum panamense</name>
    <dbReference type="NCBI Taxonomy" id="2741543"/>
    <lineage>
        <taxon>Bacteria</taxon>
        <taxon>Pseudomonadati</taxon>
        <taxon>Acidobacteriota</taxon>
        <taxon>Terriglobia</taxon>
        <taxon>Candidatus Acidiferrales</taxon>
        <taxon>Candidatus Acidiferrum</taxon>
    </lineage>
</organism>
<dbReference type="NCBIfam" id="NF033572">
    <property type="entry name" value="transpos_ISKra4"/>
    <property type="match status" value="1"/>
</dbReference>
<sequence length="396" mass="44580">MRSAMHQAGAAALTELLKFDPPGPEQRQLPCTCGHTAHYVEPRSKSVLTAVGKAECLRPYYLCDRCNRGQFPIDVQLDIENTELSPGVRRMLAMVGQQGAFDQGRQQMELLAGLSVTTKAVERTAEAIGTDIEMRQQHELEQALQLNLPIPLGPRIPILYVEMDGTSVPVVRKETEGRAGKQDGQPAHTREAKIGCIFTQTTVNEEGYPIRDEDSTTYVGAIETAEEFGRRLYAEAWRRGWSRAEKRVVLGDGAEWIWNQADLHFPEATQIVDLYHAREHLGVVAGQLYPDDVPAQRRWRMVKQNKLDHGQIENLVASLHALERSHRGLAEILQIEANYFEQNKERMRYPEFRRQGFFVGSGVVEASCKTIIGRLKQSGMFWTVRGANAIIALRCC</sequence>
<gene>
    <name evidence="1" type="ORF">HRJ53_03280</name>
</gene>
<dbReference type="Proteomes" id="UP000567293">
    <property type="component" value="Unassembled WGS sequence"/>
</dbReference>
<comment type="caution">
    <text evidence="1">The sequence shown here is derived from an EMBL/GenBank/DDBJ whole genome shotgun (WGS) entry which is preliminary data.</text>
</comment>
<reference evidence="1" key="1">
    <citation type="submission" date="2020-06" db="EMBL/GenBank/DDBJ databases">
        <title>Legume-microbial interactions unlock mineral nutrients during tropical forest succession.</title>
        <authorList>
            <person name="Epihov D.Z."/>
        </authorList>
    </citation>
    <scope>NUCLEOTIDE SEQUENCE [LARGE SCALE GENOMIC DNA]</scope>
    <source>
        <strain evidence="1">Pan2503</strain>
    </source>
</reference>
<name>A0A7V8NME3_9BACT</name>
<evidence type="ECO:0000313" key="2">
    <source>
        <dbReference type="Proteomes" id="UP000567293"/>
    </source>
</evidence>
<evidence type="ECO:0000313" key="1">
    <source>
        <dbReference type="EMBL" id="MBA0083996.1"/>
    </source>
</evidence>
<feature type="non-terminal residue" evidence="1">
    <location>
        <position position="396"/>
    </location>
</feature>
<protein>
    <submittedName>
        <fullName evidence="1">ISKra4 family transposase</fullName>
    </submittedName>
</protein>
<dbReference type="AlphaFoldDB" id="A0A7V8NME3"/>
<proteinExistence type="predicted"/>
<keyword evidence="2" id="KW-1185">Reference proteome</keyword>
<accession>A0A7V8NME3</accession>